<dbReference type="InterPro" id="IPR024537">
    <property type="entry name" value="DUF3322"/>
</dbReference>
<dbReference type="Proteomes" id="UP000481339">
    <property type="component" value="Unassembled WGS sequence"/>
</dbReference>
<gene>
    <name evidence="4" type="ORF">F8O02_08275</name>
</gene>
<name>A0A7C8BMI2_9MICO</name>
<proteinExistence type="predicted"/>
<feature type="domain" description="Wadjet protein JetD C-terminal" evidence="2">
    <location>
        <begin position="244"/>
        <end position="428"/>
    </location>
</feature>
<comment type="caution">
    <text evidence="4">The sequence shown here is derived from an EMBL/GenBank/DDBJ whole genome shotgun (WGS) entry which is preliminary data.</text>
</comment>
<dbReference type="AlphaFoldDB" id="A0A7C8BMI2"/>
<organism evidence="4 5">
    <name type="scientific">Pseudoclavibacter caeni</name>
    <dbReference type="NCBI Taxonomy" id="908846"/>
    <lineage>
        <taxon>Bacteria</taxon>
        <taxon>Bacillati</taxon>
        <taxon>Actinomycetota</taxon>
        <taxon>Actinomycetes</taxon>
        <taxon>Micrococcales</taxon>
        <taxon>Microbacteriaceae</taxon>
        <taxon>Pseudoclavibacter</taxon>
    </lineage>
</organism>
<accession>A0A7C8BMI2</accession>
<protein>
    <recommendedName>
        <fullName evidence="6">DUF3322 and DUF2220 domain-containing protein</fullName>
    </recommendedName>
</protein>
<evidence type="ECO:0000313" key="4">
    <source>
        <dbReference type="EMBL" id="KAB1631354.1"/>
    </source>
</evidence>
<dbReference type="Pfam" id="PF09983">
    <property type="entry name" value="JetD_C"/>
    <property type="match status" value="1"/>
</dbReference>
<feature type="region of interest" description="Disordered" evidence="1">
    <location>
        <begin position="134"/>
        <end position="166"/>
    </location>
</feature>
<dbReference type="EMBL" id="WBKA01000007">
    <property type="protein sequence ID" value="KAB1631354.1"/>
    <property type="molecule type" value="Genomic_DNA"/>
</dbReference>
<evidence type="ECO:0000313" key="5">
    <source>
        <dbReference type="Proteomes" id="UP000481339"/>
    </source>
</evidence>
<dbReference type="OrthoDB" id="322908at2"/>
<dbReference type="InterPro" id="IPR024534">
    <property type="entry name" value="JetD_C"/>
</dbReference>
<evidence type="ECO:0008006" key="6">
    <source>
        <dbReference type="Google" id="ProtNLM"/>
    </source>
</evidence>
<feature type="domain" description="DUF3322" evidence="3">
    <location>
        <begin position="11"/>
        <end position="230"/>
    </location>
</feature>
<evidence type="ECO:0000259" key="2">
    <source>
        <dbReference type="Pfam" id="PF09983"/>
    </source>
</evidence>
<sequence length="451" mass="49038">MRSLSDARGLVRERLKHNLHAWAALTPIEAAALTVHIALQPPTEAQARTDEAGAAAWAREWARFAEQLPDGIVLHWAIRNWHRLGAQRIPTALDLNGRAVIGAFAGDSLQRSLKVLVERDSALRGLLDGFSSTASAPAQALPPGHERRHNDQPEVDQPRPGAGDDSVTAALRRVGSSVLALGDDDFGRLRDVVAWLLEHPSEALRPRQLPVRGVDTKWFGRHRGTVAKLVEVAHPGPLPIVDADPRIRLRVLDDAVLHADASGTGTGTVDGLAFSMMPHDLAAPPAELARLPLHPSVAFVFENLESVLAMPDWPGAVAVHGGGYAVDLLEQLPWLHQTPIVYWGDLDSHGLAILNRLRAHLPHARSVLMDVDTLLAHRDLWVPEPAPSTATLEHLTEAERQALHVLRDEGSVRLEQERIPWNFALEALRAAVDETVDASSAVLKASAPQTL</sequence>
<reference evidence="4 5" key="1">
    <citation type="submission" date="2019-09" db="EMBL/GenBank/DDBJ databases">
        <title>Phylogeny of genus Pseudoclavibacter and closely related genus.</title>
        <authorList>
            <person name="Li Y."/>
        </authorList>
    </citation>
    <scope>NUCLEOTIDE SEQUENCE [LARGE SCALE GENOMIC DNA]</scope>
    <source>
        <strain evidence="4 5">JCM 16921</strain>
    </source>
</reference>
<evidence type="ECO:0000259" key="3">
    <source>
        <dbReference type="Pfam" id="PF11795"/>
    </source>
</evidence>
<dbReference type="Pfam" id="PF11795">
    <property type="entry name" value="DUF3322"/>
    <property type="match status" value="1"/>
</dbReference>
<keyword evidence="5" id="KW-1185">Reference proteome</keyword>
<dbReference type="RefSeq" id="WP_158036770.1">
    <property type="nucleotide sequence ID" value="NZ_BAAAZV010000020.1"/>
</dbReference>
<evidence type="ECO:0000256" key="1">
    <source>
        <dbReference type="SAM" id="MobiDB-lite"/>
    </source>
</evidence>